<evidence type="ECO:0000259" key="5">
    <source>
        <dbReference type="PROSITE" id="PS51891"/>
    </source>
</evidence>
<dbReference type="InterPro" id="IPR011057">
    <property type="entry name" value="Mss4-like_sf"/>
</dbReference>
<dbReference type="PhylomeDB" id="B0XMX0"/>
<evidence type="ECO:0000256" key="3">
    <source>
        <dbReference type="ARBA" id="ARBA00022833"/>
    </source>
</evidence>
<dbReference type="GO" id="GO:0016846">
    <property type="term" value="F:carbon-sulfur lyase activity"/>
    <property type="evidence" value="ECO:0007669"/>
    <property type="project" value="InterPro"/>
</dbReference>
<dbReference type="GO" id="GO:0046872">
    <property type="term" value="F:metal ion binding"/>
    <property type="evidence" value="ECO:0007669"/>
    <property type="project" value="UniProtKB-KW"/>
</dbReference>
<dbReference type="EMBL" id="DS499594">
    <property type="protein sequence ID" value="EDP55662.1"/>
    <property type="molecule type" value="Genomic_DNA"/>
</dbReference>
<dbReference type="PANTHER" id="PTHR33337">
    <property type="entry name" value="GFA DOMAIN-CONTAINING PROTEIN"/>
    <property type="match status" value="1"/>
</dbReference>
<keyword evidence="7" id="KW-1185">Reference proteome</keyword>
<dbReference type="Pfam" id="PF04828">
    <property type="entry name" value="GFA"/>
    <property type="match status" value="1"/>
</dbReference>
<evidence type="ECO:0000256" key="4">
    <source>
        <dbReference type="ARBA" id="ARBA00023239"/>
    </source>
</evidence>
<feature type="domain" description="CENP-V/GFA" evidence="5">
    <location>
        <begin position="7"/>
        <end position="131"/>
    </location>
</feature>
<evidence type="ECO:0000256" key="2">
    <source>
        <dbReference type="ARBA" id="ARBA00022723"/>
    </source>
</evidence>
<gene>
    <name evidence="6" type="ORF">AFUB_003600</name>
</gene>
<reference evidence="6 7" key="1">
    <citation type="journal article" date="2008" name="PLoS Genet.">
        <title>Genomic islands in the pathogenic filamentous fungus Aspergillus fumigatus.</title>
        <authorList>
            <person name="Fedorova N.D."/>
            <person name="Khaldi N."/>
            <person name="Joardar V.S."/>
            <person name="Maiti R."/>
            <person name="Amedeo P."/>
            <person name="Anderson M.J."/>
            <person name="Crabtree J."/>
            <person name="Silva J.C."/>
            <person name="Badger J.H."/>
            <person name="Albarraq A."/>
            <person name="Angiuoli S."/>
            <person name="Bussey H."/>
            <person name="Bowyer P."/>
            <person name="Cotty P.J."/>
            <person name="Dyer P.S."/>
            <person name="Egan A."/>
            <person name="Galens K."/>
            <person name="Fraser-Liggett C.M."/>
            <person name="Haas B.J."/>
            <person name="Inman J.M."/>
            <person name="Kent R."/>
            <person name="Lemieux S."/>
            <person name="Malavazi I."/>
            <person name="Orvis J."/>
            <person name="Roemer T."/>
            <person name="Ronning C.M."/>
            <person name="Sundaram J.P."/>
            <person name="Sutton G."/>
            <person name="Turner G."/>
            <person name="Venter J.C."/>
            <person name="White O.R."/>
            <person name="Whitty B.R."/>
            <person name="Youngman P."/>
            <person name="Wolfe K.H."/>
            <person name="Goldman G.H."/>
            <person name="Wortman J.R."/>
            <person name="Jiang B."/>
            <person name="Denning D.W."/>
            <person name="Nierman W.C."/>
        </authorList>
    </citation>
    <scope>NUCLEOTIDE SEQUENCE [LARGE SCALE GENOMIC DNA]</scope>
    <source>
        <strain evidence="7">CBS 144.89 / FGSC A1163 / CEA10</strain>
    </source>
</reference>
<dbReference type="InterPro" id="IPR006913">
    <property type="entry name" value="CENP-V/GFA"/>
</dbReference>
<evidence type="ECO:0000313" key="6">
    <source>
        <dbReference type="EMBL" id="EDP55662.1"/>
    </source>
</evidence>
<dbReference type="Proteomes" id="UP000001699">
    <property type="component" value="Unassembled WGS sequence"/>
</dbReference>
<dbReference type="SUPFAM" id="SSF51316">
    <property type="entry name" value="Mss4-like"/>
    <property type="match status" value="1"/>
</dbReference>
<organism evidence="6 7">
    <name type="scientific">Aspergillus fumigatus (strain CBS 144.89 / FGSC A1163 / CEA10)</name>
    <name type="common">Neosartorya fumigata</name>
    <dbReference type="NCBI Taxonomy" id="451804"/>
    <lineage>
        <taxon>Eukaryota</taxon>
        <taxon>Fungi</taxon>
        <taxon>Dikarya</taxon>
        <taxon>Ascomycota</taxon>
        <taxon>Pezizomycotina</taxon>
        <taxon>Eurotiomycetes</taxon>
        <taxon>Eurotiomycetidae</taxon>
        <taxon>Eurotiales</taxon>
        <taxon>Aspergillaceae</taxon>
        <taxon>Aspergillus</taxon>
        <taxon>Aspergillus subgen. Fumigati</taxon>
    </lineage>
</organism>
<keyword evidence="4" id="KW-0456">Lyase</keyword>
<protein>
    <submittedName>
        <fullName evidence="6">DUF636 domain protein</fullName>
    </submittedName>
</protein>
<accession>B0XMX0</accession>
<comment type="similarity">
    <text evidence="1">Belongs to the Gfa family.</text>
</comment>
<dbReference type="PANTHER" id="PTHR33337:SF30">
    <property type="entry name" value="DUF636 DOMAIN PROTEIN (AFU_ORTHOLOGUE AFUA_1G03180)"/>
    <property type="match status" value="1"/>
</dbReference>
<evidence type="ECO:0000256" key="1">
    <source>
        <dbReference type="ARBA" id="ARBA00005495"/>
    </source>
</evidence>
<dbReference type="HOGENOM" id="CLU_055491_3_6_1"/>
<keyword evidence="3" id="KW-0862">Zinc</keyword>
<sequence>MATPTTATGGCFCGNVRIEYSGQPMTSGLCHCRDCRKLTGSLYSYNLVVKRTDLKITGSPKELPKIADSGRHIKNYFCGDCGVSNPVLSYPPFGIGKTTTILRAGIFDDIGVLNQRKPEAEIFTCGRVSWLSPVEGTDQFVGMVPLP</sequence>
<keyword evidence="2" id="KW-0479">Metal-binding</keyword>
<dbReference type="AlphaFoldDB" id="B0XMX0"/>
<dbReference type="PROSITE" id="PS51891">
    <property type="entry name" value="CENP_V_GFA"/>
    <property type="match status" value="1"/>
</dbReference>
<dbReference type="OrthoDB" id="406544at2759"/>
<evidence type="ECO:0000313" key="7">
    <source>
        <dbReference type="Proteomes" id="UP000001699"/>
    </source>
</evidence>
<proteinExistence type="inferred from homology"/>
<name>B0XMX0_ASPFC</name>
<dbReference type="Gene3D" id="3.90.1590.10">
    <property type="entry name" value="glutathione-dependent formaldehyde- activating enzyme (gfa)"/>
    <property type="match status" value="1"/>
</dbReference>